<evidence type="ECO:0000313" key="4">
    <source>
        <dbReference type="Proteomes" id="UP000031866"/>
    </source>
</evidence>
<dbReference type="AlphaFoldDB" id="A0A0B5QIU1"/>
<reference evidence="4" key="1">
    <citation type="submission" date="2014-12" db="EMBL/GenBank/DDBJ databases">
        <title>Genome sequence of Clostridium beijerinckii strain 59B.</title>
        <authorList>
            <person name="Little G.T."/>
            <person name="Minton N.P."/>
        </authorList>
    </citation>
    <scope>NUCLEOTIDE SEQUENCE [LARGE SCALE GENOMIC DNA]</scope>
    <source>
        <strain evidence="4">59B</strain>
    </source>
</reference>
<evidence type="ECO:0000259" key="2">
    <source>
        <dbReference type="Pfam" id="PF18923"/>
    </source>
</evidence>
<protein>
    <recommendedName>
        <fullName evidence="2">DUF5673 domain-containing protein</fullName>
    </recommendedName>
</protein>
<proteinExistence type="predicted"/>
<keyword evidence="1" id="KW-0812">Transmembrane</keyword>
<feature type="transmembrane region" description="Helical" evidence="1">
    <location>
        <begin position="43"/>
        <end position="61"/>
    </location>
</feature>
<dbReference type="STRING" id="1520.LF65_04331"/>
<feature type="domain" description="DUF5673" evidence="2">
    <location>
        <begin position="99"/>
        <end position="163"/>
    </location>
</feature>
<gene>
    <name evidence="3" type="ORF">LF65_04331</name>
</gene>
<dbReference type="Proteomes" id="UP000031866">
    <property type="component" value="Chromosome"/>
</dbReference>
<keyword evidence="1" id="KW-0472">Membrane</keyword>
<keyword evidence="1" id="KW-1133">Transmembrane helix</keyword>
<dbReference type="InterPro" id="IPR043730">
    <property type="entry name" value="DUF5673"/>
</dbReference>
<accession>A0A0B5QIU1</accession>
<dbReference type="Pfam" id="PF18923">
    <property type="entry name" value="DUF5673"/>
    <property type="match status" value="1"/>
</dbReference>
<organism evidence="3 4">
    <name type="scientific">Clostridium beijerinckii</name>
    <name type="common">Clostridium MP</name>
    <dbReference type="NCBI Taxonomy" id="1520"/>
    <lineage>
        <taxon>Bacteria</taxon>
        <taxon>Bacillati</taxon>
        <taxon>Bacillota</taxon>
        <taxon>Clostridia</taxon>
        <taxon>Eubacteriales</taxon>
        <taxon>Clostridiaceae</taxon>
        <taxon>Clostridium</taxon>
    </lineage>
</organism>
<dbReference type="KEGG" id="cbei:LF65_04331"/>
<dbReference type="OrthoDB" id="1910002at2"/>
<feature type="transmembrane region" description="Helical" evidence="1">
    <location>
        <begin position="5"/>
        <end position="23"/>
    </location>
</feature>
<dbReference type="RefSeq" id="WP_041898860.1">
    <property type="nucleotide sequence ID" value="NZ_CP010086.2"/>
</dbReference>
<name>A0A0B5QIU1_CLOBE</name>
<evidence type="ECO:0000313" key="3">
    <source>
        <dbReference type="EMBL" id="AJH00871.2"/>
    </source>
</evidence>
<evidence type="ECO:0000256" key="1">
    <source>
        <dbReference type="SAM" id="Phobius"/>
    </source>
</evidence>
<sequence length="166" mass="19468">MSKFYVFSILSILLFVTGTWMLLKDLYTSYTHGRNIVKVNKGIGVAILWVVLLIFWCLLSWKDAKLYVRYENDNIIESVFTNIFWIEFSISNIIKALKSSGIRENGIYISGDFYKWPKVKSYNWIAPNKIEFKVKTFFKSNSNLELTINEEVKAEVEEVIQRNITL</sequence>
<dbReference type="EMBL" id="CP010086">
    <property type="protein sequence ID" value="AJH00871.2"/>
    <property type="molecule type" value="Genomic_DNA"/>
</dbReference>